<dbReference type="EMBL" id="FPHZ01000083">
    <property type="protein sequence ID" value="SFV87792.1"/>
    <property type="molecule type" value="Genomic_DNA"/>
</dbReference>
<organism evidence="1">
    <name type="scientific">hydrothermal vent metagenome</name>
    <dbReference type="NCBI Taxonomy" id="652676"/>
    <lineage>
        <taxon>unclassified sequences</taxon>
        <taxon>metagenomes</taxon>
        <taxon>ecological metagenomes</taxon>
    </lineage>
</organism>
<proteinExistence type="predicted"/>
<protein>
    <submittedName>
        <fullName evidence="1">Uncharacterized protein</fullName>
    </submittedName>
</protein>
<accession>A0A1W1E1E9</accession>
<reference evidence="1" key="1">
    <citation type="submission" date="2016-10" db="EMBL/GenBank/DDBJ databases">
        <authorList>
            <person name="de Groot N.N."/>
        </authorList>
    </citation>
    <scope>NUCLEOTIDE SEQUENCE</scope>
</reference>
<evidence type="ECO:0000313" key="1">
    <source>
        <dbReference type="EMBL" id="SFV87792.1"/>
    </source>
</evidence>
<gene>
    <name evidence="1" type="ORF">MNB_SUP05-SYMBIONT-5-35</name>
</gene>
<sequence length="41" mass="4643">MSLRSNELKIPDSAGYTQLNLASAVTYLETHQNMYNDQIVL</sequence>
<name>A0A1W1E1E9_9ZZZZ</name>
<dbReference type="AlphaFoldDB" id="A0A1W1E1E9"/>